<name>A0A0W0TIB1_9GAMM</name>
<comment type="function">
    <text evidence="1 9">Catalyzes the decarboxylation of orotidine 5'-monophosphate (OMP) to uridine 5'-monophosphate (UMP).</text>
</comment>
<feature type="active site" description="For OMPdecase activity" evidence="10">
    <location>
        <position position="64"/>
    </location>
</feature>
<dbReference type="STRING" id="453.Lfee_2982"/>
<dbReference type="Gene3D" id="3.20.20.70">
    <property type="entry name" value="Aldolase class I"/>
    <property type="match status" value="1"/>
</dbReference>
<keyword evidence="6 9" id="KW-0456">Lyase</keyword>
<dbReference type="GO" id="GO:0044205">
    <property type="term" value="P:'de novo' UMP biosynthetic process"/>
    <property type="evidence" value="ECO:0007669"/>
    <property type="project" value="UniProtKB-UniRule"/>
</dbReference>
<dbReference type="CDD" id="cd04725">
    <property type="entry name" value="OMP_decarboxylase_like"/>
    <property type="match status" value="1"/>
</dbReference>
<feature type="binding site" evidence="9 11">
    <location>
        <position position="209"/>
    </location>
    <ligand>
        <name>substrate</name>
    </ligand>
</feature>
<evidence type="ECO:0000256" key="11">
    <source>
        <dbReference type="PIRSR" id="PIRSR614732-2"/>
    </source>
</evidence>
<dbReference type="HAMAP" id="MF_01200_B">
    <property type="entry name" value="OMPdecase_type1_B"/>
    <property type="match status" value="1"/>
</dbReference>
<feature type="active site" description="For OMPdecase activity" evidence="10">
    <location>
        <position position="61"/>
    </location>
</feature>
<dbReference type="EMBL" id="LNYB01000085">
    <property type="protein sequence ID" value="KTC95318.1"/>
    <property type="molecule type" value="Genomic_DNA"/>
</dbReference>
<evidence type="ECO:0000259" key="13">
    <source>
        <dbReference type="SMART" id="SM00934"/>
    </source>
</evidence>
<comment type="catalytic activity">
    <reaction evidence="7 9 12">
        <text>orotidine 5'-phosphate + H(+) = UMP + CO2</text>
        <dbReference type="Rhea" id="RHEA:11596"/>
        <dbReference type="ChEBI" id="CHEBI:15378"/>
        <dbReference type="ChEBI" id="CHEBI:16526"/>
        <dbReference type="ChEBI" id="CHEBI:57538"/>
        <dbReference type="ChEBI" id="CHEBI:57865"/>
        <dbReference type="EC" id="4.1.1.23"/>
    </reaction>
</comment>
<dbReference type="InterPro" id="IPR013785">
    <property type="entry name" value="Aldolase_TIM"/>
</dbReference>
<dbReference type="EC" id="4.1.1.23" evidence="9"/>
<evidence type="ECO:0000256" key="6">
    <source>
        <dbReference type="ARBA" id="ARBA00023239"/>
    </source>
</evidence>
<evidence type="ECO:0000313" key="15">
    <source>
        <dbReference type="EMBL" id="SPX61170.1"/>
    </source>
</evidence>
<feature type="binding site" evidence="9">
    <location>
        <begin position="59"/>
        <end position="68"/>
    </location>
    <ligand>
        <name>substrate</name>
    </ligand>
</feature>
<keyword evidence="16" id="KW-1185">Reference proteome</keyword>
<gene>
    <name evidence="9 14" type="primary">pyrF</name>
    <name evidence="14" type="ORF">Lfee_2982</name>
    <name evidence="15" type="ORF">NCTC12022_01909</name>
</gene>
<dbReference type="InterPro" id="IPR047596">
    <property type="entry name" value="OMPdecase_bac"/>
</dbReference>
<dbReference type="NCBIfam" id="TIGR01740">
    <property type="entry name" value="pyrF"/>
    <property type="match status" value="1"/>
</dbReference>
<dbReference type="SMART" id="SM00934">
    <property type="entry name" value="OMPdecase"/>
    <property type="match status" value="1"/>
</dbReference>
<feature type="binding site" evidence="9 11">
    <location>
        <position position="189"/>
    </location>
    <ligand>
        <name>substrate</name>
    </ligand>
</feature>
<evidence type="ECO:0000256" key="5">
    <source>
        <dbReference type="ARBA" id="ARBA00022975"/>
    </source>
</evidence>
<dbReference type="PROSITE" id="PS00156">
    <property type="entry name" value="OMPDECASE"/>
    <property type="match status" value="1"/>
</dbReference>
<dbReference type="Proteomes" id="UP000054698">
    <property type="component" value="Unassembled WGS sequence"/>
</dbReference>
<protein>
    <recommendedName>
        <fullName evidence="9">Orotidine 5'-phosphate decarboxylase</fullName>
        <ecNumber evidence="9">4.1.1.23</ecNumber>
    </recommendedName>
    <alternativeName>
        <fullName evidence="9">OMP decarboxylase</fullName>
        <shortName evidence="9">OMPDCase</shortName>
        <shortName evidence="9">OMPdecase</shortName>
    </alternativeName>
</protein>
<reference evidence="14 16" key="1">
    <citation type="submission" date="2015-11" db="EMBL/GenBank/DDBJ databases">
        <title>Genomic analysis of 38 Legionella species identifies large and diverse effector repertoires.</title>
        <authorList>
            <person name="Burstein D."/>
            <person name="Amaro F."/>
            <person name="Zusman T."/>
            <person name="Lifshitz Z."/>
            <person name="Cohen O."/>
            <person name="Gilbert J.A."/>
            <person name="Pupko T."/>
            <person name="Shuman H.A."/>
            <person name="Segal G."/>
        </authorList>
    </citation>
    <scope>NUCLEOTIDE SEQUENCE [LARGE SCALE GENOMIC DNA]</scope>
    <source>
        <strain evidence="14 16">WO-44C</strain>
    </source>
</reference>
<evidence type="ECO:0000256" key="4">
    <source>
        <dbReference type="ARBA" id="ARBA00022793"/>
    </source>
</evidence>
<dbReference type="InterPro" id="IPR018089">
    <property type="entry name" value="OMPdecase_AS"/>
</dbReference>
<comment type="pathway">
    <text evidence="2 9 12">Pyrimidine metabolism; UMP biosynthesis via de novo pathway; UMP from orotate: step 2/2.</text>
</comment>
<evidence type="ECO:0000256" key="3">
    <source>
        <dbReference type="ARBA" id="ARBA00011738"/>
    </source>
</evidence>
<evidence type="ECO:0000313" key="17">
    <source>
        <dbReference type="Proteomes" id="UP000251942"/>
    </source>
</evidence>
<evidence type="ECO:0000256" key="8">
    <source>
        <dbReference type="ARBA" id="ARBA00061012"/>
    </source>
</evidence>
<feature type="binding site" evidence="9 11">
    <location>
        <position position="10"/>
    </location>
    <ligand>
        <name>substrate</name>
    </ligand>
</feature>
<dbReference type="RefSeq" id="WP_058447780.1">
    <property type="nucleotide sequence ID" value="NZ_CAAAHT010000004.1"/>
</dbReference>
<evidence type="ECO:0000313" key="14">
    <source>
        <dbReference type="EMBL" id="KTC95318.1"/>
    </source>
</evidence>
<evidence type="ECO:0000256" key="10">
    <source>
        <dbReference type="PIRSR" id="PIRSR614732-1"/>
    </source>
</evidence>
<keyword evidence="5 9" id="KW-0665">Pyrimidine biosynthesis</keyword>
<dbReference type="Proteomes" id="UP000251942">
    <property type="component" value="Unassembled WGS sequence"/>
</dbReference>
<dbReference type="PANTHER" id="PTHR32119">
    <property type="entry name" value="OROTIDINE 5'-PHOSPHATE DECARBOXYLASE"/>
    <property type="match status" value="1"/>
</dbReference>
<evidence type="ECO:0000256" key="7">
    <source>
        <dbReference type="ARBA" id="ARBA00049157"/>
    </source>
</evidence>
<dbReference type="PATRIC" id="fig|453.4.peg.3254"/>
<feature type="binding site" evidence="9 11">
    <location>
        <position position="210"/>
    </location>
    <ligand>
        <name>substrate</name>
    </ligand>
</feature>
<dbReference type="AlphaFoldDB" id="A0A0W0TIB1"/>
<reference evidence="15 17" key="2">
    <citation type="submission" date="2018-06" db="EMBL/GenBank/DDBJ databases">
        <authorList>
            <consortium name="Pathogen Informatics"/>
            <person name="Doyle S."/>
        </authorList>
    </citation>
    <scope>NUCLEOTIDE SEQUENCE [LARGE SCALE GENOMIC DNA]</scope>
    <source>
        <strain evidence="15 17">NCTC12022</strain>
    </source>
</reference>
<feature type="active site" description="For OMPdecase activity" evidence="10">
    <location>
        <position position="59"/>
    </location>
</feature>
<evidence type="ECO:0000256" key="1">
    <source>
        <dbReference type="ARBA" id="ARBA00002356"/>
    </source>
</evidence>
<evidence type="ECO:0000256" key="12">
    <source>
        <dbReference type="RuleBase" id="RU000512"/>
    </source>
</evidence>
<dbReference type="UniPathway" id="UPA00070">
    <property type="reaction ID" value="UER00120"/>
</dbReference>
<dbReference type="InterPro" id="IPR014732">
    <property type="entry name" value="OMPdecase"/>
</dbReference>
<dbReference type="PANTHER" id="PTHR32119:SF2">
    <property type="entry name" value="OROTIDINE 5'-PHOSPHATE DECARBOXYLASE"/>
    <property type="match status" value="1"/>
</dbReference>
<sequence>MALKLIVALDFSNRQDAFALVEQLEPSQCALKVGSEMFTLFGPDFVRDLVKKGFKIFLDLKFHDIPNTVARACQACAELGVWMINVHASGGLAMMQTAVKALEPYGDNRPLLIAVTILTSMATENLPEVGIEPSVDTQVKRLAKLALQAGLDGVVCSAFEVPMIKNTCGQSFLTITPGIRLPGDKLNDQSRVMTPVQAVENGSDFLVLGRSITTAPKPANVVHELLATIPLCD</sequence>
<dbReference type="OrthoDB" id="9806203at2"/>
<evidence type="ECO:0000256" key="9">
    <source>
        <dbReference type="HAMAP-Rule" id="MF_01200"/>
    </source>
</evidence>
<feature type="domain" description="Orotidine 5'-phosphate decarboxylase" evidence="13">
    <location>
        <begin position="4"/>
        <end position="225"/>
    </location>
</feature>
<dbReference type="SUPFAM" id="SSF51366">
    <property type="entry name" value="Ribulose-phoshate binding barrel"/>
    <property type="match status" value="1"/>
</dbReference>
<keyword evidence="4 9" id="KW-0210">Decarboxylase</keyword>
<comment type="subunit">
    <text evidence="3 9">Homodimer.</text>
</comment>
<dbReference type="InterPro" id="IPR001754">
    <property type="entry name" value="OMPdeCOase_dom"/>
</dbReference>
<evidence type="ECO:0000313" key="16">
    <source>
        <dbReference type="Proteomes" id="UP000054698"/>
    </source>
</evidence>
<dbReference type="NCBIfam" id="NF001273">
    <property type="entry name" value="PRK00230.1"/>
    <property type="match status" value="1"/>
</dbReference>
<dbReference type="Pfam" id="PF00215">
    <property type="entry name" value="OMPdecase"/>
    <property type="match status" value="1"/>
</dbReference>
<dbReference type="InterPro" id="IPR011060">
    <property type="entry name" value="RibuloseP-bd_barrel"/>
</dbReference>
<dbReference type="EMBL" id="UASS01000017">
    <property type="protein sequence ID" value="SPX61170.1"/>
    <property type="molecule type" value="Genomic_DNA"/>
</dbReference>
<feature type="active site" description="Proton donor" evidence="9">
    <location>
        <position position="61"/>
    </location>
</feature>
<feature type="binding site" evidence="9 11">
    <location>
        <position position="180"/>
    </location>
    <ligand>
        <name>substrate</name>
    </ligand>
</feature>
<evidence type="ECO:0000256" key="2">
    <source>
        <dbReference type="ARBA" id="ARBA00004861"/>
    </source>
</evidence>
<dbReference type="GO" id="GO:0004590">
    <property type="term" value="F:orotidine-5'-phosphate decarboxylase activity"/>
    <property type="evidence" value="ECO:0007669"/>
    <property type="project" value="UniProtKB-UniRule"/>
</dbReference>
<accession>A0A0W0TIB1</accession>
<feature type="binding site" evidence="9 11">
    <location>
        <position position="32"/>
    </location>
    <ligand>
        <name>substrate</name>
    </ligand>
</feature>
<proteinExistence type="inferred from homology"/>
<dbReference type="GO" id="GO:0006207">
    <property type="term" value="P:'de novo' pyrimidine nucleobase biosynthetic process"/>
    <property type="evidence" value="ECO:0007669"/>
    <property type="project" value="InterPro"/>
</dbReference>
<feature type="binding site" evidence="9 11">
    <location>
        <position position="119"/>
    </location>
    <ligand>
        <name>substrate</name>
    </ligand>
</feature>
<dbReference type="GO" id="GO:0005829">
    <property type="term" value="C:cytosol"/>
    <property type="evidence" value="ECO:0007669"/>
    <property type="project" value="TreeGrafter"/>
</dbReference>
<organism evidence="14 16">
    <name type="scientific">Legionella feeleii</name>
    <dbReference type="NCBI Taxonomy" id="453"/>
    <lineage>
        <taxon>Bacteria</taxon>
        <taxon>Pseudomonadati</taxon>
        <taxon>Pseudomonadota</taxon>
        <taxon>Gammaproteobacteria</taxon>
        <taxon>Legionellales</taxon>
        <taxon>Legionellaceae</taxon>
        <taxon>Legionella</taxon>
    </lineage>
</organism>
<comment type="similarity">
    <text evidence="8 9">Belongs to the OMP decarboxylase family. Type 1 subfamily.</text>
</comment>
<dbReference type="FunFam" id="3.20.20.70:FF:000015">
    <property type="entry name" value="Orotidine 5'-phosphate decarboxylase"/>
    <property type="match status" value="1"/>
</dbReference>